<feature type="domain" description="Aldehyde dehydrogenase" evidence="10">
    <location>
        <begin position="456"/>
        <end position="576"/>
    </location>
</feature>
<organism evidence="11 12">
    <name type="scientific">Ascaris lumbricoides</name>
    <name type="common">Giant roundworm</name>
    <dbReference type="NCBI Taxonomy" id="6252"/>
    <lineage>
        <taxon>Eukaryota</taxon>
        <taxon>Metazoa</taxon>
        <taxon>Ecdysozoa</taxon>
        <taxon>Nematoda</taxon>
        <taxon>Chromadorea</taxon>
        <taxon>Rhabditida</taxon>
        <taxon>Spirurina</taxon>
        <taxon>Ascaridomorpha</taxon>
        <taxon>Ascaridoidea</taxon>
        <taxon>Ascarididae</taxon>
        <taxon>Ascaris</taxon>
    </lineage>
</organism>
<keyword evidence="11" id="KW-1185">Reference proteome</keyword>
<dbReference type="SUPFAM" id="SSF53720">
    <property type="entry name" value="ALDH-like"/>
    <property type="match status" value="4"/>
</dbReference>
<comment type="similarity">
    <text evidence="1">Belongs to the aldehyde dehydrogenase family.</text>
</comment>
<dbReference type="PANTHER" id="PTHR43866:SF3">
    <property type="entry name" value="METHYLMALONATE-SEMIALDEHYDE DEHYDROGENASE [ACYLATING], MITOCHONDRIAL"/>
    <property type="match status" value="1"/>
</dbReference>
<protein>
    <recommendedName>
        <fullName evidence="6">Probable methylmalonate-semialdehyde/malonate-semialdehyde dehydrogenase [acylating], mitochondrial</fullName>
        <ecNumber evidence="2">1.2.1.27</ecNumber>
    </recommendedName>
    <alternativeName>
        <fullName evidence="7">Malonate-semialdehyde dehydrogenase [acylating]</fullName>
    </alternativeName>
</protein>
<accession>A0A0M3IG38</accession>
<dbReference type="InterPro" id="IPR016162">
    <property type="entry name" value="Ald_DH_N"/>
</dbReference>
<dbReference type="InterPro" id="IPR010061">
    <property type="entry name" value="MeMal-semiAld_DH"/>
</dbReference>
<proteinExistence type="inferred from homology"/>
<comment type="function">
    <text evidence="5">Probable malonate and methylmalonate semialdehyde dehydrogenase involved in the catabolism of valine, thymine, and compounds catabolized by way of beta-alanine, including uracil and cytidine.</text>
</comment>
<evidence type="ECO:0000256" key="9">
    <source>
        <dbReference type="ARBA" id="ARBA00048821"/>
    </source>
</evidence>
<feature type="domain" description="Aldehyde dehydrogenase" evidence="10">
    <location>
        <begin position="31"/>
        <end position="187"/>
    </location>
</feature>
<dbReference type="AlphaFoldDB" id="A0A0M3IG38"/>
<evidence type="ECO:0000256" key="7">
    <source>
        <dbReference type="ARBA" id="ARBA00042419"/>
    </source>
</evidence>
<dbReference type="GO" id="GO:0006210">
    <property type="term" value="P:thymine catabolic process"/>
    <property type="evidence" value="ECO:0007669"/>
    <property type="project" value="TreeGrafter"/>
</dbReference>
<dbReference type="EC" id="1.2.1.27" evidence="2"/>
<dbReference type="GO" id="GO:0005739">
    <property type="term" value="C:mitochondrion"/>
    <property type="evidence" value="ECO:0007669"/>
    <property type="project" value="TreeGrafter"/>
</dbReference>
<dbReference type="Pfam" id="PF00171">
    <property type="entry name" value="Aldedh"/>
    <property type="match status" value="3"/>
</dbReference>
<dbReference type="PROSITE" id="PS00070">
    <property type="entry name" value="ALDEHYDE_DEHYDR_CYS"/>
    <property type="match status" value="2"/>
</dbReference>
<comment type="catalytic activity">
    <reaction evidence="8">
        <text>2-methyl-3-oxopropanoate + NAD(+) + CoA + H2O = propanoyl-CoA + hydrogencarbonate + NADH + H(+)</text>
        <dbReference type="Rhea" id="RHEA:20804"/>
        <dbReference type="ChEBI" id="CHEBI:15377"/>
        <dbReference type="ChEBI" id="CHEBI:15378"/>
        <dbReference type="ChEBI" id="CHEBI:17544"/>
        <dbReference type="ChEBI" id="CHEBI:57287"/>
        <dbReference type="ChEBI" id="CHEBI:57392"/>
        <dbReference type="ChEBI" id="CHEBI:57540"/>
        <dbReference type="ChEBI" id="CHEBI:57700"/>
        <dbReference type="ChEBI" id="CHEBI:57945"/>
        <dbReference type="EC" id="1.2.1.27"/>
    </reaction>
    <physiologicalReaction direction="left-to-right" evidence="8">
        <dbReference type="Rhea" id="RHEA:20805"/>
    </physiologicalReaction>
</comment>
<dbReference type="InterPro" id="IPR016163">
    <property type="entry name" value="Ald_DH_C"/>
</dbReference>
<dbReference type="CDD" id="cd07085">
    <property type="entry name" value="ALDH_F6_MMSDH"/>
    <property type="match status" value="1"/>
</dbReference>
<comment type="catalytic activity">
    <reaction evidence="9">
        <text>3-oxopropanoate + NAD(+) + CoA + H2O = hydrogencarbonate + acetyl-CoA + NADH + H(+)</text>
        <dbReference type="Rhea" id="RHEA:76615"/>
        <dbReference type="ChEBI" id="CHEBI:15377"/>
        <dbReference type="ChEBI" id="CHEBI:15378"/>
        <dbReference type="ChEBI" id="CHEBI:17544"/>
        <dbReference type="ChEBI" id="CHEBI:33190"/>
        <dbReference type="ChEBI" id="CHEBI:57287"/>
        <dbReference type="ChEBI" id="CHEBI:57288"/>
        <dbReference type="ChEBI" id="CHEBI:57540"/>
        <dbReference type="ChEBI" id="CHEBI:57945"/>
        <dbReference type="EC" id="1.2.1.27"/>
    </reaction>
    <physiologicalReaction direction="left-to-right" evidence="9">
        <dbReference type="Rhea" id="RHEA:76616"/>
    </physiologicalReaction>
</comment>
<evidence type="ECO:0000259" key="10">
    <source>
        <dbReference type="Pfam" id="PF00171"/>
    </source>
</evidence>
<evidence type="ECO:0000256" key="4">
    <source>
        <dbReference type="ARBA" id="ARBA00023027"/>
    </source>
</evidence>
<evidence type="ECO:0000256" key="1">
    <source>
        <dbReference type="ARBA" id="ARBA00009986"/>
    </source>
</evidence>
<keyword evidence="4" id="KW-0520">NAD</keyword>
<dbReference type="GO" id="GO:0006574">
    <property type="term" value="P:L-valine catabolic process"/>
    <property type="evidence" value="ECO:0007669"/>
    <property type="project" value="TreeGrafter"/>
</dbReference>
<evidence type="ECO:0000256" key="3">
    <source>
        <dbReference type="ARBA" id="ARBA00023002"/>
    </source>
</evidence>
<reference evidence="12" key="1">
    <citation type="submission" date="2017-02" db="UniProtKB">
        <authorList>
            <consortium name="WormBaseParasite"/>
        </authorList>
    </citation>
    <scope>IDENTIFICATION</scope>
</reference>
<evidence type="ECO:0000313" key="12">
    <source>
        <dbReference type="WBParaSite" id="ALUE_0001723101-mRNA-1"/>
    </source>
</evidence>
<dbReference type="InterPro" id="IPR016161">
    <property type="entry name" value="Ald_DH/histidinol_DH"/>
</dbReference>
<name>A0A0M3IG38_ASCLU</name>
<evidence type="ECO:0000256" key="8">
    <source>
        <dbReference type="ARBA" id="ARBA00047644"/>
    </source>
</evidence>
<dbReference type="PANTHER" id="PTHR43866">
    <property type="entry name" value="MALONATE-SEMIALDEHYDE DEHYDROGENASE"/>
    <property type="match status" value="1"/>
</dbReference>
<evidence type="ECO:0000313" key="11">
    <source>
        <dbReference type="Proteomes" id="UP000036681"/>
    </source>
</evidence>
<feature type="domain" description="Aldehyde dehydrogenase" evidence="10">
    <location>
        <begin position="189"/>
        <end position="381"/>
    </location>
</feature>
<keyword evidence="3" id="KW-0560">Oxidoreductase</keyword>
<evidence type="ECO:0000256" key="5">
    <source>
        <dbReference type="ARBA" id="ARBA00037458"/>
    </source>
</evidence>
<evidence type="ECO:0000256" key="6">
    <source>
        <dbReference type="ARBA" id="ARBA00039517"/>
    </source>
</evidence>
<dbReference type="Proteomes" id="UP000036681">
    <property type="component" value="Unplaced"/>
</dbReference>
<dbReference type="InterPro" id="IPR015590">
    <property type="entry name" value="Aldehyde_DH_dom"/>
</dbReference>
<dbReference type="Gene3D" id="3.40.309.10">
    <property type="entry name" value="Aldehyde Dehydrogenase, Chain A, domain 2"/>
    <property type="match status" value="3"/>
</dbReference>
<evidence type="ECO:0000256" key="2">
    <source>
        <dbReference type="ARBA" id="ARBA00013048"/>
    </source>
</evidence>
<dbReference type="WBParaSite" id="ALUE_0001723101-mRNA-1">
    <property type="protein sequence ID" value="ALUE_0001723101-mRNA-1"/>
    <property type="gene ID" value="ALUE_0001723101"/>
</dbReference>
<dbReference type="GO" id="GO:0004491">
    <property type="term" value="F:methylmalonate-semialdehyde dehydrogenase (acylating, NAD) activity"/>
    <property type="evidence" value="ECO:0007669"/>
    <property type="project" value="UniProtKB-EC"/>
</dbReference>
<sequence>MNGSIANLSTSRYAMADVEKVKMWIDGRAIDSNTTEWIDLTNPATSEVIGKVPKCTKAEMQAAVDSCKAAFNKWKGTSVLTRQQCMFRFQNLIKRDIKKIAENITKEQGKTLPDAEGDVSRGLQVVEHACSITSLQLGEILPNISRDMDTYSLRIPLGVTAGITPFNFPAMCPMWMFPMALITVCCIEKLQKVHCSISRDMDTYSLRIPLGVTAGITPFNFPAMCPMWMFPMALITGNTMVLKPSEQDPGACMMLAELVKEAGFPDGCFNIIHGQHEAVDFICDNADIKAISFVGSDNAGKHIYERGSRNGKRVQCNMGAKNHAVIMADANKETTLNQITAAAFGAAGQRCMALSVVIFVGDARKWIEDLVPKAEALKVDAAFGAAGQRCMALSVVIFVGDARKWIEDLVPKAEALKVDAGWKADTDVGPLISAAAKARCLRLIESAKKEGCCWKADTDVGPLISAAAKARCLRLIESAKKEGCCLLLDGSNIDVKGFNEGYFVGPTIIDGVQPHMQCYKEEIFGPVLCVMRVETLSEAMSIINNNPYGNGTAIFTTNGATARKFMYNIGVGQVRAKEVLSSFLLGIWNVRYRNGCG</sequence>
<dbReference type="InterPro" id="IPR016160">
    <property type="entry name" value="Ald_DH_CS_CYS"/>
</dbReference>
<dbReference type="Gene3D" id="3.40.605.10">
    <property type="entry name" value="Aldehyde Dehydrogenase, Chain A, domain 1"/>
    <property type="match status" value="2"/>
</dbReference>